<accession>A0A0A9AQQ1</accession>
<evidence type="ECO:0000313" key="1">
    <source>
        <dbReference type="EMBL" id="JAD52188.1"/>
    </source>
</evidence>
<dbReference type="AlphaFoldDB" id="A0A0A9AQQ1"/>
<sequence>MDLGGWRTTNNEWNSVDGGWSSARSNRCARWRIDVGLCYCLCN</sequence>
<protein>
    <submittedName>
        <fullName evidence="1">Uncharacterized protein</fullName>
    </submittedName>
</protein>
<reference evidence="1" key="2">
    <citation type="journal article" date="2015" name="Data Brief">
        <title>Shoot transcriptome of the giant reed, Arundo donax.</title>
        <authorList>
            <person name="Barrero R.A."/>
            <person name="Guerrero F.D."/>
            <person name="Moolhuijzen P."/>
            <person name="Goolsby J.A."/>
            <person name="Tidwell J."/>
            <person name="Bellgard S.E."/>
            <person name="Bellgard M.I."/>
        </authorList>
    </citation>
    <scope>NUCLEOTIDE SEQUENCE</scope>
    <source>
        <tissue evidence="1">Shoot tissue taken approximately 20 cm above the soil surface</tissue>
    </source>
</reference>
<name>A0A0A9AQQ1_ARUDO</name>
<organism evidence="1">
    <name type="scientific">Arundo donax</name>
    <name type="common">Giant reed</name>
    <name type="synonym">Donax arundinaceus</name>
    <dbReference type="NCBI Taxonomy" id="35708"/>
    <lineage>
        <taxon>Eukaryota</taxon>
        <taxon>Viridiplantae</taxon>
        <taxon>Streptophyta</taxon>
        <taxon>Embryophyta</taxon>
        <taxon>Tracheophyta</taxon>
        <taxon>Spermatophyta</taxon>
        <taxon>Magnoliopsida</taxon>
        <taxon>Liliopsida</taxon>
        <taxon>Poales</taxon>
        <taxon>Poaceae</taxon>
        <taxon>PACMAD clade</taxon>
        <taxon>Arundinoideae</taxon>
        <taxon>Arundineae</taxon>
        <taxon>Arundo</taxon>
    </lineage>
</organism>
<dbReference type="EMBL" id="GBRH01245707">
    <property type="protein sequence ID" value="JAD52188.1"/>
    <property type="molecule type" value="Transcribed_RNA"/>
</dbReference>
<proteinExistence type="predicted"/>
<reference evidence="1" key="1">
    <citation type="submission" date="2014-09" db="EMBL/GenBank/DDBJ databases">
        <authorList>
            <person name="Magalhaes I.L.F."/>
            <person name="Oliveira U."/>
            <person name="Santos F.R."/>
            <person name="Vidigal T.H.D.A."/>
            <person name="Brescovit A.D."/>
            <person name="Santos A.J."/>
        </authorList>
    </citation>
    <scope>NUCLEOTIDE SEQUENCE</scope>
    <source>
        <tissue evidence="1">Shoot tissue taken approximately 20 cm above the soil surface</tissue>
    </source>
</reference>